<reference evidence="1 2" key="2">
    <citation type="journal article" date="2017" name="Nature">
        <title>The Apostasia genome and the evolution of orchids.</title>
        <authorList>
            <person name="Zhang G.Q."/>
            <person name="Liu K.W."/>
            <person name="Li Z."/>
            <person name="Lohaus R."/>
            <person name="Hsiao Y.Y."/>
            <person name="Niu S.C."/>
            <person name="Wang J.Y."/>
            <person name="Lin Y.C."/>
            <person name="Xu Q."/>
            <person name="Chen L.J."/>
            <person name="Yoshida K."/>
            <person name="Fujiwara S."/>
            <person name="Wang Z.W."/>
            <person name="Zhang Y.Q."/>
            <person name="Mitsuda N."/>
            <person name="Wang M."/>
            <person name="Liu G.H."/>
            <person name="Pecoraro L."/>
            <person name="Huang H.X."/>
            <person name="Xiao X.J."/>
            <person name="Lin M."/>
            <person name="Wu X.Y."/>
            <person name="Wu W.L."/>
            <person name="Chen Y.Y."/>
            <person name="Chang S.B."/>
            <person name="Sakamoto S."/>
            <person name="Ohme-Takagi M."/>
            <person name="Yagi M."/>
            <person name="Zeng S.J."/>
            <person name="Shen C.Y."/>
            <person name="Yeh C.M."/>
            <person name="Luo Y.B."/>
            <person name="Tsai W.C."/>
            <person name="Van de Peer Y."/>
            <person name="Liu Z.J."/>
        </authorList>
    </citation>
    <scope>NUCLEOTIDE SEQUENCE [LARGE SCALE GENOMIC DNA]</scope>
    <source>
        <tissue evidence="1">The whole plant</tissue>
    </source>
</reference>
<dbReference type="Proteomes" id="UP000233837">
    <property type="component" value="Unassembled WGS sequence"/>
</dbReference>
<protein>
    <submittedName>
        <fullName evidence="1">Uncharacterized protein</fullName>
    </submittedName>
</protein>
<keyword evidence="2" id="KW-1185">Reference proteome</keyword>
<evidence type="ECO:0000313" key="1">
    <source>
        <dbReference type="EMBL" id="PKU79210.1"/>
    </source>
</evidence>
<name>A0A2I0WU76_9ASPA</name>
<dbReference type="EMBL" id="KZ502442">
    <property type="protein sequence ID" value="PKU79210.1"/>
    <property type="molecule type" value="Genomic_DNA"/>
</dbReference>
<proteinExistence type="predicted"/>
<gene>
    <name evidence="1" type="ORF">MA16_Dca000554</name>
</gene>
<dbReference type="AlphaFoldDB" id="A0A2I0WU76"/>
<evidence type="ECO:0000313" key="2">
    <source>
        <dbReference type="Proteomes" id="UP000233837"/>
    </source>
</evidence>
<sequence>MAKLITRMVTCDFSLSWSVKPPTKGKKIFFNCFLLPINKREYRTERFTV</sequence>
<accession>A0A2I0WU76</accession>
<reference evidence="1 2" key="1">
    <citation type="journal article" date="2016" name="Sci. Rep.">
        <title>The Dendrobium catenatum Lindl. genome sequence provides insights into polysaccharide synthase, floral development and adaptive evolution.</title>
        <authorList>
            <person name="Zhang G.Q."/>
            <person name="Xu Q."/>
            <person name="Bian C."/>
            <person name="Tsai W.C."/>
            <person name="Yeh C.M."/>
            <person name="Liu K.W."/>
            <person name="Yoshida K."/>
            <person name="Zhang L.S."/>
            <person name="Chang S.B."/>
            <person name="Chen F."/>
            <person name="Shi Y."/>
            <person name="Su Y.Y."/>
            <person name="Zhang Y.Q."/>
            <person name="Chen L.J."/>
            <person name="Yin Y."/>
            <person name="Lin M."/>
            <person name="Huang H."/>
            <person name="Deng H."/>
            <person name="Wang Z.W."/>
            <person name="Zhu S.L."/>
            <person name="Zhao X."/>
            <person name="Deng C."/>
            <person name="Niu S.C."/>
            <person name="Huang J."/>
            <person name="Wang M."/>
            <person name="Liu G.H."/>
            <person name="Yang H.J."/>
            <person name="Xiao X.J."/>
            <person name="Hsiao Y.Y."/>
            <person name="Wu W.L."/>
            <person name="Chen Y.Y."/>
            <person name="Mitsuda N."/>
            <person name="Ohme-Takagi M."/>
            <person name="Luo Y.B."/>
            <person name="Van de Peer Y."/>
            <person name="Liu Z.J."/>
        </authorList>
    </citation>
    <scope>NUCLEOTIDE SEQUENCE [LARGE SCALE GENOMIC DNA]</scope>
    <source>
        <tissue evidence="1">The whole plant</tissue>
    </source>
</reference>
<organism evidence="1 2">
    <name type="scientific">Dendrobium catenatum</name>
    <dbReference type="NCBI Taxonomy" id="906689"/>
    <lineage>
        <taxon>Eukaryota</taxon>
        <taxon>Viridiplantae</taxon>
        <taxon>Streptophyta</taxon>
        <taxon>Embryophyta</taxon>
        <taxon>Tracheophyta</taxon>
        <taxon>Spermatophyta</taxon>
        <taxon>Magnoliopsida</taxon>
        <taxon>Liliopsida</taxon>
        <taxon>Asparagales</taxon>
        <taxon>Orchidaceae</taxon>
        <taxon>Epidendroideae</taxon>
        <taxon>Malaxideae</taxon>
        <taxon>Dendrobiinae</taxon>
        <taxon>Dendrobium</taxon>
    </lineage>
</organism>